<reference evidence="1 2" key="1">
    <citation type="submission" date="2018-07" db="EMBL/GenBank/DDBJ databases">
        <title>Section-level genome sequencing of Aspergillus section Nigri to investigate inter- and intra-species variation.</title>
        <authorList>
            <consortium name="DOE Joint Genome Institute"/>
            <person name="Vesth T.C."/>
            <person name="Nybo J.L."/>
            <person name="Theobald S."/>
            <person name="Frisvad J.C."/>
            <person name="Larsen T.O."/>
            <person name="Nielsen K.F."/>
            <person name="Hoof J.B."/>
            <person name="Brandl J."/>
            <person name="Salamov A."/>
            <person name="Riley R."/>
            <person name="Gladden J.M."/>
            <person name="Phatale P."/>
            <person name="Nielsen M.T."/>
            <person name="Lyhne E.K."/>
            <person name="Kogle M.E."/>
            <person name="Strasser K."/>
            <person name="McDonnell E."/>
            <person name="Barry K."/>
            <person name="Clum A."/>
            <person name="Chen C."/>
            <person name="Nolan M."/>
            <person name="Sandor L."/>
            <person name="Kuo A."/>
            <person name="Lipzen A."/>
            <person name="Hainaut M."/>
            <person name="Drula E."/>
            <person name="Tsang A."/>
            <person name="Magnuson J.K."/>
            <person name="Henrissat B."/>
            <person name="Wiebenga A."/>
            <person name="Simmons B.A."/>
            <person name="Makela M.R."/>
            <person name="De vries R.P."/>
            <person name="Grigoriev I.V."/>
            <person name="Mortensen U.H."/>
            <person name="Baker S.E."/>
            <person name="Andersen M.R."/>
        </authorList>
    </citation>
    <scope>NUCLEOTIDE SEQUENCE [LARGE SCALE GENOMIC DNA]</scope>
    <source>
        <strain evidence="1 2">ATCC 13496</strain>
    </source>
</reference>
<accession>A0A370C2W0</accession>
<sequence>MAIKQRAWVHITVQTQQSHSSSPQSQPKQGFETVLIGRLMEEPELEEGRVKLTAEETAEAAIVD</sequence>
<protein>
    <submittedName>
        <fullName evidence="1">Uncharacterized protein</fullName>
    </submittedName>
</protein>
<name>A0A370C2W0_ASPNG</name>
<evidence type="ECO:0000313" key="2">
    <source>
        <dbReference type="Proteomes" id="UP000253845"/>
    </source>
</evidence>
<dbReference type="EMBL" id="KZ851911">
    <property type="protein sequence ID" value="RDH21261.1"/>
    <property type="molecule type" value="Genomic_DNA"/>
</dbReference>
<evidence type="ECO:0000313" key="1">
    <source>
        <dbReference type="EMBL" id="RDH21261.1"/>
    </source>
</evidence>
<dbReference type="Proteomes" id="UP000253845">
    <property type="component" value="Unassembled WGS sequence"/>
</dbReference>
<gene>
    <name evidence="1" type="ORF">M747DRAFT_295052</name>
</gene>
<organism evidence="1 2">
    <name type="scientific">Aspergillus niger ATCC 13496</name>
    <dbReference type="NCBI Taxonomy" id="1353008"/>
    <lineage>
        <taxon>Eukaryota</taxon>
        <taxon>Fungi</taxon>
        <taxon>Dikarya</taxon>
        <taxon>Ascomycota</taxon>
        <taxon>Pezizomycotina</taxon>
        <taxon>Eurotiomycetes</taxon>
        <taxon>Eurotiomycetidae</taxon>
        <taxon>Eurotiales</taxon>
        <taxon>Aspergillaceae</taxon>
        <taxon>Aspergillus</taxon>
        <taxon>Aspergillus subgen. Circumdati</taxon>
    </lineage>
</organism>
<dbReference type="AlphaFoldDB" id="A0A370C2W0"/>
<dbReference type="VEuPathDB" id="FungiDB:M747DRAFT_295052"/>
<proteinExistence type="predicted"/>